<dbReference type="PANTHER" id="PTHR12940:SF0">
    <property type="entry name" value="SPLICING FACTOR ESS-2 HOMOLOG"/>
    <property type="match status" value="1"/>
</dbReference>
<dbReference type="OrthoDB" id="19679at2759"/>
<reference evidence="5" key="1">
    <citation type="submission" date="2020-11" db="EMBL/GenBank/DDBJ databases">
        <authorList>
            <person name="Tran Van P."/>
        </authorList>
    </citation>
    <scope>NUCLEOTIDE SEQUENCE</scope>
</reference>
<accession>A0A7R9A001</accession>
<organism evidence="5">
    <name type="scientific">Darwinula stevensoni</name>
    <dbReference type="NCBI Taxonomy" id="69355"/>
    <lineage>
        <taxon>Eukaryota</taxon>
        <taxon>Metazoa</taxon>
        <taxon>Ecdysozoa</taxon>
        <taxon>Arthropoda</taxon>
        <taxon>Crustacea</taxon>
        <taxon>Oligostraca</taxon>
        <taxon>Ostracoda</taxon>
        <taxon>Podocopa</taxon>
        <taxon>Podocopida</taxon>
        <taxon>Darwinulocopina</taxon>
        <taxon>Darwinuloidea</taxon>
        <taxon>Darwinulidae</taxon>
        <taxon>Darwinula</taxon>
    </lineage>
</organism>
<dbReference type="EMBL" id="LR899886">
    <property type="protein sequence ID" value="CAD7243116.1"/>
    <property type="molecule type" value="Genomic_DNA"/>
</dbReference>
<keyword evidence="6" id="KW-1185">Reference proteome</keyword>
<name>A0A7R9A001_9CRUS</name>
<feature type="region of interest" description="Disordered" evidence="4">
    <location>
        <begin position="429"/>
        <end position="460"/>
    </location>
</feature>
<evidence type="ECO:0000313" key="6">
    <source>
        <dbReference type="Proteomes" id="UP000677054"/>
    </source>
</evidence>
<dbReference type="PANTHER" id="PTHR12940">
    <property type="entry name" value="ES-2 PROTEIN - RELATED"/>
    <property type="match status" value="1"/>
</dbReference>
<feature type="compositionally biased region" description="Polar residues" evidence="4">
    <location>
        <begin position="430"/>
        <end position="448"/>
    </location>
</feature>
<evidence type="ECO:0000313" key="5">
    <source>
        <dbReference type="EMBL" id="CAD7243116.1"/>
    </source>
</evidence>
<proteinExistence type="inferred from homology"/>
<dbReference type="AlphaFoldDB" id="A0A7R9A001"/>
<dbReference type="Pfam" id="PF09751">
    <property type="entry name" value="Es2"/>
    <property type="match status" value="1"/>
</dbReference>
<comment type="similarity">
    <text evidence="2">Belongs to the ESS2 family.</text>
</comment>
<feature type="region of interest" description="Disordered" evidence="4">
    <location>
        <begin position="76"/>
        <end position="130"/>
    </location>
</feature>
<feature type="compositionally biased region" description="Basic and acidic residues" evidence="4">
    <location>
        <begin position="119"/>
        <end position="130"/>
    </location>
</feature>
<keyword evidence="3" id="KW-0539">Nucleus</keyword>
<protein>
    <submittedName>
        <fullName evidence="5">Uncharacterized protein</fullName>
    </submittedName>
</protein>
<evidence type="ECO:0000256" key="4">
    <source>
        <dbReference type="SAM" id="MobiDB-lite"/>
    </source>
</evidence>
<dbReference type="EMBL" id="CAJPEV010000369">
    <property type="protein sequence ID" value="CAG0884552.1"/>
    <property type="molecule type" value="Genomic_DNA"/>
</dbReference>
<comment type="subcellular location">
    <subcellularLocation>
        <location evidence="1">Nucleus</location>
    </subcellularLocation>
</comment>
<dbReference type="InterPro" id="IPR019148">
    <property type="entry name" value="Nuclear_protein_DGCR14_ESS-2"/>
</dbReference>
<evidence type="ECO:0000256" key="1">
    <source>
        <dbReference type="ARBA" id="ARBA00004123"/>
    </source>
</evidence>
<evidence type="ECO:0000256" key="3">
    <source>
        <dbReference type="ARBA" id="ARBA00023242"/>
    </source>
</evidence>
<dbReference type="Proteomes" id="UP000677054">
    <property type="component" value="Unassembled WGS sequence"/>
</dbReference>
<sequence>MSDRKDVVVFKTPNLPAPKKRRKVLDEDEYVLALENIIEHDFFPDLNNLKVQAQYLVALENNDTVTLRSLYERYTSGRPDTSSTGKQGCPASPATFETPEAPNRGEPESEKSIKKISHEKREDKSSCKEQKMQGLDAYLNSHTSEDNQSFSEIMEETEKRHRVKVSTGVEWKEPGAGEFLSQASGHPWLYKEEETLENSLVLPAIEDQADQASRPNQIDTWDYKNKNYIMYIPEGAPWTKEEERERRQNQRSIVHRNTRLIKSLWKTGEQLVKGNQMQNIVEGKVGIDGKELAPAADAGPGIKGYSFVKTPSPAPGVDGTPLMTWGEVETTPYLLEGGGGSTPLLSTPTFKIPDTPSRERLGLQLAEAASRSLREKKKKALNLAKSSLKGTPGGGMALERLASMSPAAQHLATARLGIRLGTDKALRASYTPSPQRRLSGTPTPSPQRLTRKGQDHTPTIERSLTSTLGQAESRELTDNLLHLPKRAKASDFF</sequence>
<dbReference type="GO" id="GO:0071013">
    <property type="term" value="C:catalytic step 2 spliceosome"/>
    <property type="evidence" value="ECO:0007669"/>
    <property type="project" value="TreeGrafter"/>
</dbReference>
<gene>
    <name evidence="5" type="ORF">DSTB1V02_LOCUS3050</name>
</gene>
<feature type="compositionally biased region" description="Basic and acidic residues" evidence="4">
    <location>
        <begin position="103"/>
        <end position="113"/>
    </location>
</feature>
<evidence type="ECO:0000256" key="2">
    <source>
        <dbReference type="ARBA" id="ARBA00009072"/>
    </source>
</evidence>